<dbReference type="Pfam" id="PF00374">
    <property type="entry name" value="NiFeSe_Hases"/>
    <property type="match status" value="2"/>
</dbReference>
<evidence type="ECO:0000256" key="3">
    <source>
        <dbReference type="ARBA" id="ARBA00009292"/>
    </source>
</evidence>
<dbReference type="PROSITE" id="PS00508">
    <property type="entry name" value="NI_HGENASE_L_2"/>
    <property type="match status" value="1"/>
</dbReference>
<evidence type="ECO:0000256" key="7">
    <source>
        <dbReference type="PIRSR" id="PIRSR601501-1"/>
    </source>
</evidence>
<name>A0A1I4PT27_9EURY</name>
<keyword evidence="6 8" id="KW-0560">Oxidoreductase</keyword>
<organism evidence="9 10">
    <name type="scientific">Methanolobus profundi</name>
    <dbReference type="NCBI Taxonomy" id="487685"/>
    <lineage>
        <taxon>Archaea</taxon>
        <taxon>Methanobacteriati</taxon>
        <taxon>Methanobacteriota</taxon>
        <taxon>Stenosarchaea group</taxon>
        <taxon>Methanomicrobia</taxon>
        <taxon>Methanosarcinales</taxon>
        <taxon>Methanosarcinaceae</taxon>
        <taxon>Methanolobus</taxon>
    </lineage>
</organism>
<dbReference type="RefSeq" id="WP_091933572.1">
    <property type="nucleotide sequence ID" value="NZ_FOUJ01000001.1"/>
</dbReference>
<comment type="cofactor">
    <cofactor evidence="1 7">
        <name>Ni(2+)</name>
        <dbReference type="ChEBI" id="CHEBI:49786"/>
    </cofactor>
</comment>
<evidence type="ECO:0000256" key="2">
    <source>
        <dbReference type="ARBA" id="ARBA00004196"/>
    </source>
</evidence>
<evidence type="ECO:0000313" key="9">
    <source>
        <dbReference type="EMBL" id="SFM30650.1"/>
    </source>
</evidence>
<dbReference type="GO" id="GO:0016151">
    <property type="term" value="F:nickel cation binding"/>
    <property type="evidence" value="ECO:0007669"/>
    <property type="project" value="InterPro"/>
</dbReference>
<sequence length="596" mass="65321">MTKVVVDPLTRIEGHLRIATEVDSNGVITDAQSSGMLFRGIERILVNRDPRDAARLTQRICGLCPTAQSLASVNALDDLFGVAEEIPKDALVTRNIIQGLNTLTSHATHFYVLWMPDVVNPAYRDILATVDDTGSALWKELLSRFAPISYKMDGEAITPGTGYINAIKQKKNLEEAMALIAGRMPHQMSTITGGVTYLPNIGDIGKLTSYYLTLMDFINGSTLGVDAQTWLDNTYRASSPQKAVSFMLEHLQDVVDGSLSSQNFSKSKGWGDFELFAAFGSELIGEDTLGLPVSFKFDRTGQYAEDSDVGYLSYGVFYDVENGDGYDPTGFGQKSFQKAAFINSALEKKTFDHNYITEETTHGFYTHDEALHPFDGVTEPVRTADEITFEGGSDSRYSWMKAPRYNGIPCEVGPISRLMAMDEPLVTGLMSFFAENGYSAANSFTRMVAKMQETLILSEQLLKWVTVDLDPNGRYYVNTELKMAKDSQGIGLWEAPRGALGHWIKSGSDSMVTNFQMVVPTTWNGSPRDANGVAGPLEQALMGTKISAAENMMGIDNANPTGILHTARSFDPCIACAVHTIDLTGKNKEQGTFTIV</sequence>
<proteinExistence type="inferred from homology"/>
<gene>
    <name evidence="9" type="ORF">SAMN04488696_0861</name>
</gene>
<keyword evidence="7" id="KW-0460">Magnesium</keyword>
<dbReference type="SUPFAM" id="SSF56762">
    <property type="entry name" value="HydB/Nqo4-like"/>
    <property type="match status" value="1"/>
</dbReference>
<evidence type="ECO:0000256" key="1">
    <source>
        <dbReference type="ARBA" id="ARBA00001967"/>
    </source>
</evidence>
<dbReference type="InterPro" id="IPR029014">
    <property type="entry name" value="NiFe-Hase_large"/>
</dbReference>
<dbReference type="PANTHER" id="PTHR42958:SF4">
    <property type="entry name" value="HYDROGENASE EXPRESSION_FORMATION PROTEIN HUPK"/>
    <property type="match status" value="1"/>
</dbReference>
<dbReference type="EMBL" id="FOUJ01000001">
    <property type="protein sequence ID" value="SFM30650.1"/>
    <property type="molecule type" value="Genomic_DNA"/>
</dbReference>
<dbReference type="Proteomes" id="UP000198535">
    <property type="component" value="Unassembled WGS sequence"/>
</dbReference>
<dbReference type="InterPro" id="IPR001501">
    <property type="entry name" value="Ni-dep_hyd_lsu"/>
</dbReference>
<evidence type="ECO:0000313" key="10">
    <source>
        <dbReference type="Proteomes" id="UP000198535"/>
    </source>
</evidence>
<feature type="binding site" evidence="7">
    <location>
        <position position="64"/>
    </location>
    <ligand>
        <name>Fe cation</name>
        <dbReference type="ChEBI" id="CHEBI:24875"/>
    </ligand>
</feature>
<comment type="cofactor">
    <cofactor evidence="7">
        <name>Fe cation</name>
        <dbReference type="ChEBI" id="CHEBI:24875"/>
    </cofactor>
</comment>
<dbReference type="AlphaFoldDB" id="A0A1I4PT27"/>
<feature type="binding site" evidence="7">
    <location>
        <position position="573"/>
    </location>
    <ligand>
        <name>Ni(2+)</name>
        <dbReference type="ChEBI" id="CHEBI:49786"/>
    </ligand>
</feature>
<feature type="binding site" evidence="7">
    <location>
        <position position="64"/>
    </location>
    <ligand>
        <name>Ni(2+)</name>
        <dbReference type="ChEBI" id="CHEBI:49786"/>
    </ligand>
</feature>
<dbReference type="GO" id="GO:0008901">
    <property type="term" value="F:ferredoxin hydrogenase activity"/>
    <property type="evidence" value="ECO:0007669"/>
    <property type="project" value="InterPro"/>
</dbReference>
<dbReference type="OrthoDB" id="42371at2157"/>
<evidence type="ECO:0000256" key="8">
    <source>
        <dbReference type="RuleBase" id="RU003896"/>
    </source>
</evidence>
<keyword evidence="5 7" id="KW-0479">Metal-binding</keyword>
<keyword evidence="7" id="KW-0408">Iron</keyword>
<dbReference type="Gene3D" id="1.10.645.10">
    <property type="entry name" value="Cytochrome-c3 Hydrogenase, chain B"/>
    <property type="match status" value="1"/>
</dbReference>
<dbReference type="STRING" id="487685.SAMN04488696_0861"/>
<dbReference type="InterPro" id="IPR018194">
    <property type="entry name" value="Ni-dep_hyd_lsu_Ni_BS"/>
</dbReference>
<feature type="binding site" evidence="7">
    <location>
        <position position="517"/>
    </location>
    <ligand>
        <name>Mg(2+)</name>
        <dbReference type="ChEBI" id="CHEBI:18420"/>
    </ligand>
</feature>
<dbReference type="PROSITE" id="PS00507">
    <property type="entry name" value="NI_HGENASE_L_1"/>
    <property type="match status" value="1"/>
</dbReference>
<dbReference type="PANTHER" id="PTHR42958">
    <property type="entry name" value="HYDROGENASE-2 LARGE CHAIN"/>
    <property type="match status" value="1"/>
</dbReference>
<feature type="binding site" evidence="7">
    <location>
        <position position="61"/>
    </location>
    <ligand>
        <name>Ni(2+)</name>
        <dbReference type="ChEBI" id="CHEBI:49786"/>
    </ligand>
</feature>
<feature type="binding site" evidence="7">
    <location>
        <position position="42"/>
    </location>
    <ligand>
        <name>Mg(2+)</name>
        <dbReference type="ChEBI" id="CHEBI:18420"/>
    </ligand>
</feature>
<reference evidence="10" key="1">
    <citation type="submission" date="2016-10" db="EMBL/GenBank/DDBJ databases">
        <authorList>
            <person name="Varghese N."/>
            <person name="Submissions S."/>
        </authorList>
    </citation>
    <scope>NUCLEOTIDE SEQUENCE [LARGE SCALE GENOMIC DNA]</scope>
    <source>
        <strain evidence="10">Mob M</strain>
    </source>
</reference>
<comment type="similarity">
    <text evidence="3 8">Belongs to the [NiFe]/[NiFeSe] hydrogenase large subunit family.</text>
</comment>
<keyword evidence="4 7" id="KW-0533">Nickel</keyword>
<evidence type="ECO:0000256" key="5">
    <source>
        <dbReference type="ARBA" id="ARBA00022723"/>
    </source>
</evidence>
<protein>
    <submittedName>
        <fullName evidence="9">Hydrogenase large subunit</fullName>
    </submittedName>
</protein>
<evidence type="ECO:0000256" key="6">
    <source>
        <dbReference type="ARBA" id="ARBA00023002"/>
    </source>
</evidence>
<dbReference type="InterPro" id="IPR050867">
    <property type="entry name" value="NiFe/NiFeSe_hydrgnase_LSU"/>
</dbReference>
<evidence type="ECO:0000256" key="4">
    <source>
        <dbReference type="ARBA" id="ARBA00022596"/>
    </source>
</evidence>
<accession>A0A1I4PT27</accession>
<feature type="binding site" evidence="7">
    <location>
        <position position="579"/>
    </location>
    <ligand>
        <name>Mg(2+)</name>
        <dbReference type="ChEBI" id="CHEBI:18420"/>
    </ligand>
</feature>
<keyword evidence="10" id="KW-1185">Reference proteome</keyword>
<comment type="subcellular location">
    <subcellularLocation>
        <location evidence="2">Cell envelope</location>
    </subcellularLocation>
</comment>
<feature type="binding site" evidence="7">
    <location>
        <position position="576"/>
    </location>
    <ligand>
        <name>Fe cation</name>
        <dbReference type="ChEBI" id="CHEBI:24875"/>
    </ligand>
</feature>